<name>A0A3S1EAE4_9BACL</name>
<evidence type="ECO:0008006" key="4">
    <source>
        <dbReference type="Google" id="ProtNLM"/>
    </source>
</evidence>
<organism evidence="2 3">
    <name type="scientific">Paenibacillus anaericanus</name>
    <dbReference type="NCBI Taxonomy" id="170367"/>
    <lineage>
        <taxon>Bacteria</taxon>
        <taxon>Bacillati</taxon>
        <taxon>Bacillota</taxon>
        <taxon>Bacilli</taxon>
        <taxon>Bacillales</taxon>
        <taxon>Paenibacillaceae</taxon>
        <taxon>Paenibacillus</taxon>
    </lineage>
</organism>
<dbReference type="EMBL" id="RZNY01000032">
    <property type="protein sequence ID" value="RUT41347.1"/>
    <property type="molecule type" value="Genomic_DNA"/>
</dbReference>
<evidence type="ECO:0000256" key="1">
    <source>
        <dbReference type="SAM" id="SignalP"/>
    </source>
</evidence>
<evidence type="ECO:0000313" key="3">
    <source>
        <dbReference type="Proteomes" id="UP000279446"/>
    </source>
</evidence>
<sequence length="375" mass="42263">MSFRKCSMISLILMLFVVPLLPVQKAQAQTKLYTEQLFEVRDRVSNNKQGDIAYNGEFYLFFDYGGYLYKSSDGLTWEDQEPYTMIDGVKCDGASGLVRRLIFDGQQFIVLYDGGFSTSKDGEIWDQHVIPYTDDKEYAFQDLLYINGTYYFLAQDRDKDVNGFYFAGPNHILISSDLKSFQKAQFKNIEKSIAGERPLDSLVTNGKIFLASGNTSAVSKDGNIWTSKGTNFLGGYNGVWDGKRFLYAYQNSIFSTQDGSKTTELFSFKNATWNEKTGKYSKDGLRLYLNVIGYNGKEYLAAGNHFDWSSPGRAEQETVLIYSADGKKWEKITIPQGGTDFTSIVPTSFGFLLIGNNLWAVSSQPLNRTAEPEGQ</sequence>
<comment type="caution">
    <text evidence="2">The sequence shown here is derived from an EMBL/GenBank/DDBJ whole genome shotgun (WGS) entry which is preliminary data.</text>
</comment>
<accession>A0A3S1EAE4</accession>
<dbReference type="SUPFAM" id="SSF50965">
    <property type="entry name" value="Galactose oxidase, central domain"/>
    <property type="match status" value="1"/>
</dbReference>
<protein>
    <recommendedName>
        <fullName evidence="4">Exo-alpha-sialidase</fullName>
    </recommendedName>
</protein>
<dbReference type="Proteomes" id="UP000279446">
    <property type="component" value="Unassembled WGS sequence"/>
</dbReference>
<keyword evidence="3" id="KW-1185">Reference proteome</keyword>
<dbReference type="InterPro" id="IPR011043">
    <property type="entry name" value="Gal_Oxase/kelch_b-propeller"/>
</dbReference>
<dbReference type="InterPro" id="IPR036278">
    <property type="entry name" value="Sialidase_sf"/>
</dbReference>
<reference evidence="2 3" key="1">
    <citation type="submission" date="2018-12" db="EMBL/GenBank/DDBJ databases">
        <authorList>
            <person name="Sun L."/>
            <person name="Chen Z."/>
        </authorList>
    </citation>
    <scope>NUCLEOTIDE SEQUENCE [LARGE SCALE GENOMIC DNA]</scope>
    <source>
        <strain evidence="2 3">DSM 15890</strain>
    </source>
</reference>
<keyword evidence="1" id="KW-0732">Signal</keyword>
<dbReference type="OrthoDB" id="6987826at2"/>
<gene>
    <name evidence="2" type="ORF">EJP82_24145</name>
</gene>
<dbReference type="RefSeq" id="WP_127194617.1">
    <property type="nucleotide sequence ID" value="NZ_RZNY01000032.1"/>
</dbReference>
<proteinExistence type="predicted"/>
<dbReference type="AlphaFoldDB" id="A0A3S1EAE4"/>
<feature type="signal peptide" evidence="1">
    <location>
        <begin position="1"/>
        <end position="28"/>
    </location>
</feature>
<evidence type="ECO:0000313" key="2">
    <source>
        <dbReference type="EMBL" id="RUT41347.1"/>
    </source>
</evidence>
<dbReference type="SUPFAM" id="SSF50939">
    <property type="entry name" value="Sialidases"/>
    <property type="match status" value="1"/>
</dbReference>
<feature type="chain" id="PRO_5018693662" description="Exo-alpha-sialidase" evidence="1">
    <location>
        <begin position="29"/>
        <end position="375"/>
    </location>
</feature>